<dbReference type="AlphaFoldDB" id="A0A392MWJ9"/>
<protein>
    <submittedName>
        <fullName evidence="1">Uncharacterized protein</fullName>
    </submittedName>
</protein>
<accession>A0A392MWJ9</accession>
<comment type="caution">
    <text evidence="1">The sequence shown here is derived from an EMBL/GenBank/DDBJ whole genome shotgun (WGS) entry which is preliminary data.</text>
</comment>
<proteinExistence type="predicted"/>
<sequence length="94" mass="10579">MWLMGKHVVDGRPSLLHKKEKSANKIFCLLLLLVVGKEFVRRATINDFQIGDILTLVASCSLERMIKRARLEHSGSGHTMVDLVEELTSKIGTF</sequence>
<keyword evidence="2" id="KW-1185">Reference proteome</keyword>
<gene>
    <name evidence="1" type="ORF">A2U01_0012611</name>
</gene>
<evidence type="ECO:0000313" key="1">
    <source>
        <dbReference type="EMBL" id="MCH91682.1"/>
    </source>
</evidence>
<reference evidence="1 2" key="1">
    <citation type="journal article" date="2018" name="Front. Plant Sci.">
        <title>Red Clover (Trifolium pratense) and Zigzag Clover (T. medium) - A Picture of Genomic Similarities and Differences.</title>
        <authorList>
            <person name="Dluhosova J."/>
            <person name="Istvanek J."/>
            <person name="Nedelnik J."/>
            <person name="Repkova J."/>
        </authorList>
    </citation>
    <scope>NUCLEOTIDE SEQUENCE [LARGE SCALE GENOMIC DNA]</scope>
    <source>
        <strain evidence="2">cv. 10/8</strain>
        <tissue evidence="1">Leaf</tissue>
    </source>
</reference>
<evidence type="ECO:0000313" key="2">
    <source>
        <dbReference type="Proteomes" id="UP000265520"/>
    </source>
</evidence>
<dbReference type="Proteomes" id="UP000265520">
    <property type="component" value="Unassembled WGS sequence"/>
</dbReference>
<name>A0A392MWJ9_9FABA</name>
<dbReference type="EMBL" id="LXQA010020946">
    <property type="protein sequence ID" value="MCH91682.1"/>
    <property type="molecule type" value="Genomic_DNA"/>
</dbReference>
<organism evidence="1 2">
    <name type="scientific">Trifolium medium</name>
    <dbReference type="NCBI Taxonomy" id="97028"/>
    <lineage>
        <taxon>Eukaryota</taxon>
        <taxon>Viridiplantae</taxon>
        <taxon>Streptophyta</taxon>
        <taxon>Embryophyta</taxon>
        <taxon>Tracheophyta</taxon>
        <taxon>Spermatophyta</taxon>
        <taxon>Magnoliopsida</taxon>
        <taxon>eudicotyledons</taxon>
        <taxon>Gunneridae</taxon>
        <taxon>Pentapetalae</taxon>
        <taxon>rosids</taxon>
        <taxon>fabids</taxon>
        <taxon>Fabales</taxon>
        <taxon>Fabaceae</taxon>
        <taxon>Papilionoideae</taxon>
        <taxon>50 kb inversion clade</taxon>
        <taxon>NPAAA clade</taxon>
        <taxon>Hologalegina</taxon>
        <taxon>IRL clade</taxon>
        <taxon>Trifolieae</taxon>
        <taxon>Trifolium</taxon>
    </lineage>
</organism>